<protein>
    <submittedName>
        <fullName evidence="4">Unannotated protein</fullName>
    </submittedName>
</protein>
<accession>A0A6J6HTD7</accession>
<organism evidence="4">
    <name type="scientific">freshwater metagenome</name>
    <dbReference type="NCBI Taxonomy" id="449393"/>
    <lineage>
        <taxon>unclassified sequences</taxon>
        <taxon>metagenomes</taxon>
        <taxon>ecological metagenomes</taxon>
    </lineage>
</organism>
<dbReference type="SUPFAM" id="SSF51182">
    <property type="entry name" value="RmlC-like cupins"/>
    <property type="match status" value="1"/>
</dbReference>
<evidence type="ECO:0000259" key="2">
    <source>
        <dbReference type="Pfam" id="PF02678"/>
    </source>
</evidence>
<feature type="domain" description="Pirin N-terminal" evidence="2">
    <location>
        <begin position="60"/>
        <end position="139"/>
    </location>
</feature>
<dbReference type="PANTHER" id="PTHR13903">
    <property type="entry name" value="PIRIN-RELATED"/>
    <property type="match status" value="1"/>
</dbReference>
<sequence>MENPILQTVELGLHWPTIDPFLFCAHHNDAYPAGNELQGPDESLDGREIGMDFVGADGWRMYHGDVVPGFPQHPHRGFETVTYVRTGYADHSDSLGATARFGQGDVQWLTAGAGIVHAEMFPLRNKTEANPLELFQIWLNLPGADKMVDPYFTMIWANDIPRVRSTDASGRSTEVLVLAGSYGEITPPTPPPNSWAARLVSDVAIWHLHLDAGTSLDLPAAESEDTVRTIYVFDGAGIQIAGVDLPAGTGSVVRSDLAITLESSGGAECLVLQGRPIGEPVARQGPFVMNDEQGLRQTFEDYRRTGFGGWPWPVNGPVHPAESGRFARFPDGHIEHAPG</sequence>
<dbReference type="InterPro" id="IPR011051">
    <property type="entry name" value="RmlC_Cupin_sf"/>
</dbReference>
<dbReference type="InterPro" id="IPR003829">
    <property type="entry name" value="Pirin_N_dom"/>
</dbReference>
<evidence type="ECO:0000256" key="1">
    <source>
        <dbReference type="ARBA" id="ARBA00008416"/>
    </source>
</evidence>
<dbReference type="EMBL" id="CAEZUP010000070">
    <property type="protein sequence ID" value="CAB4617152.1"/>
    <property type="molecule type" value="Genomic_DNA"/>
</dbReference>
<gene>
    <name evidence="4" type="ORF">UFOPK1835_01482</name>
</gene>
<dbReference type="InterPro" id="IPR008778">
    <property type="entry name" value="Pirin_C_dom"/>
</dbReference>
<dbReference type="Gene3D" id="2.60.120.10">
    <property type="entry name" value="Jelly Rolls"/>
    <property type="match status" value="2"/>
</dbReference>
<evidence type="ECO:0000313" key="4">
    <source>
        <dbReference type="EMBL" id="CAB4617152.1"/>
    </source>
</evidence>
<feature type="domain" description="Pirin C-terminal" evidence="3">
    <location>
        <begin position="206"/>
        <end position="308"/>
    </location>
</feature>
<evidence type="ECO:0000259" key="3">
    <source>
        <dbReference type="Pfam" id="PF05726"/>
    </source>
</evidence>
<proteinExistence type="inferred from homology"/>
<name>A0A6J6HTD7_9ZZZZ</name>
<dbReference type="InterPro" id="IPR012093">
    <property type="entry name" value="Pirin"/>
</dbReference>
<dbReference type="InterPro" id="IPR014710">
    <property type="entry name" value="RmlC-like_jellyroll"/>
</dbReference>
<dbReference type="Pfam" id="PF05726">
    <property type="entry name" value="Pirin_C"/>
    <property type="match status" value="1"/>
</dbReference>
<reference evidence="4" key="1">
    <citation type="submission" date="2020-05" db="EMBL/GenBank/DDBJ databases">
        <authorList>
            <person name="Chiriac C."/>
            <person name="Salcher M."/>
            <person name="Ghai R."/>
            <person name="Kavagutti S V."/>
        </authorList>
    </citation>
    <scope>NUCLEOTIDE SEQUENCE</scope>
</reference>
<dbReference type="PANTHER" id="PTHR13903:SF8">
    <property type="entry name" value="PIRIN"/>
    <property type="match status" value="1"/>
</dbReference>
<dbReference type="AlphaFoldDB" id="A0A6J6HTD7"/>
<comment type="similarity">
    <text evidence="1">Belongs to the pirin family.</text>
</comment>
<dbReference type="Pfam" id="PF02678">
    <property type="entry name" value="Pirin"/>
    <property type="match status" value="1"/>
</dbReference>